<evidence type="ECO:0000313" key="2">
    <source>
        <dbReference type="Proteomes" id="UP000199032"/>
    </source>
</evidence>
<keyword evidence="2" id="KW-1185">Reference proteome</keyword>
<evidence type="ECO:0000313" key="1">
    <source>
        <dbReference type="EMBL" id="CUS32652.1"/>
    </source>
</evidence>
<gene>
    <name evidence="1" type="ORF">COMA1_10746</name>
</gene>
<sequence length="48" mass="5700">MARKRQQYYGWVVTTLTPKILTEGLYNRKPPQPRQHYKIATLLRPDDG</sequence>
<dbReference type="EMBL" id="CZQA01000001">
    <property type="protein sequence ID" value="CUS32652.1"/>
    <property type="molecule type" value="Genomic_DNA"/>
</dbReference>
<name>A0A0S4L4I2_9BACT</name>
<dbReference type="AlphaFoldDB" id="A0A0S4L4I2"/>
<accession>A0A0S4L4I2</accession>
<reference evidence="1 2" key="1">
    <citation type="submission" date="2015-10" db="EMBL/GenBank/DDBJ databases">
        <authorList>
            <person name="Gilbert D.G."/>
        </authorList>
    </citation>
    <scope>NUCLEOTIDE SEQUENCE [LARGE SCALE GENOMIC DNA]</scope>
    <source>
        <strain evidence="1">COMA1</strain>
    </source>
</reference>
<proteinExistence type="predicted"/>
<protein>
    <submittedName>
        <fullName evidence="1">Uncharacterized protein</fullName>
    </submittedName>
</protein>
<dbReference type="Proteomes" id="UP000199032">
    <property type="component" value="Unassembled WGS sequence"/>
</dbReference>
<organism evidence="1 2">
    <name type="scientific">Candidatus Nitrospira nitrosa</name>
    <dbReference type="NCBI Taxonomy" id="1742972"/>
    <lineage>
        <taxon>Bacteria</taxon>
        <taxon>Pseudomonadati</taxon>
        <taxon>Nitrospirota</taxon>
        <taxon>Nitrospiria</taxon>
        <taxon>Nitrospirales</taxon>
        <taxon>Nitrospiraceae</taxon>
        <taxon>Nitrospira</taxon>
    </lineage>
</organism>